<feature type="domain" description="PRD" evidence="7">
    <location>
        <begin position="172"/>
        <end position="281"/>
    </location>
</feature>
<evidence type="ECO:0000313" key="8">
    <source>
        <dbReference type="EMBL" id="VBB08202.1"/>
    </source>
</evidence>
<keyword evidence="4" id="KW-0010">Activator</keyword>
<dbReference type="SUPFAM" id="SSF50151">
    <property type="entry name" value="SacY-like RNA-binding domain"/>
    <property type="match status" value="1"/>
</dbReference>
<dbReference type="GO" id="GO:0045893">
    <property type="term" value="P:positive regulation of DNA-templated transcription"/>
    <property type="evidence" value="ECO:0007669"/>
    <property type="project" value="InterPro"/>
</dbReference>
<evidence type="ECO:0000256" key="4">
    <source>
        <dbReference type="ARBA" id="ARBA00023159"/>
    </source>
</evidence>
<dbReference type="PROSITE" id="PS51372">
    <property type="entry name" value="PRD_2"/>
    <property type="match status" value="2"/>
</dbReference>
<evidence type="ECO:0000256" key="1">
    <source>
        <dbReference type="ARBA" id="ARBA00022737"/>
    </source>
</evidence>
<accession>A0A498RDJ0</accession>
<sequence>MRVKQRLNNNAIVIYDEQNDTEKIAIGKGLGFQSRINERIDSAQIEKLFIIENKITYSKFAQILKSIPEEYITLSEEIISHAEEILKSALNIHIHISLTDHIAFAIERLRAGIPINNKLLTEIKILYKEEYAIGQWAKQRIEDKLHMSIPEDEAGFIALHIHSAKLNQSEISSSLRIPTIIKGVIDLIEKDFRIRIDDQTIAYHRLITHLQFTLQRLNSGQTLHEIDQDIFMIIQQKYQREFACAIKIGLYLKKEYGISLPEAELGYMSMHIKTITSRTGD</sequence>
<keyword evidence="2" id="KW-0694">RNA-binding</keyword>
<keyword evidence="5" id="KW-0804">Transcription</keyword>
<feature type="domain" description="PRD" evidence="7">
    <location>
        <begin position="66"/>
        <end position="171"/>
    </location>
</feature>
<dbReference type="Proteomes" id="UP000277811">
    <property type="component" value="Unassembled WGS sequence"/>
</dbReference>
<keyword evidence="3" id="KW-0805">Transcription regulation</keyword>
<gene>
    <name evidence="8" type="ORF">LUCI_3471</name>
</gene>
<dbReference type="InterPro" id="IPR011608">
    <property type="entry name" value="PRD"/>
</dbReference>
<reference evidence="8 9" key="1">
    <citation type="submission" date="2018-06" db="EMBL/GenBank/DDBJ databases">
        <authorList>
            <person name="Strepis N."/>
        </authorList>
    </citation>
    <scope>NUCLEOTIDE SEQUENCE [LARGE SCALE GENOMIC DNA]</scope>
    <source>
        <strain evidence="8">LUCI</strain>
    </source>
</reference>
<evidence type="ECO:0000256" key="5">
    <source>
        <dbReference type="ARBA" id="ARBA00023163"/>
    </source>
</evidence>
<organism evidence="8 9">
    <name type="scientific">Lucifera butyrica</name>
    <dbReference type="NCBI Taxonomy" id="1351585"/>
    <lineage>
        <taxon>Bacteria</taxon>
        <taxon>Bacillati</taxon>
        <taxon>Bacillota</taxon>
        <taxon>Negativicutes</taxon>
        <taxon>Veillonellales</taxon>
        <taxon>Veillonellaceae</taxon>
        <taxon>Lucifera</taxon>
    </lineage>
</organism>
<dbReference type="Gene3D" id="1.10.1790.10">
    <property type="entry name" value="PRD domain"/>
    <property type="match status" value="2"/>
</dbReference>
<dbReference type="PANTHER" id="PTHR30185">
    <property type="entry name" value="CRYPTIC BETA-GLUCOSIDE BGL OPERON ANTITERMINATOR"/>
    <property type="match status" value="1"/>
</dbReference>
<dbReference type="PANTHER" id="PTHR30185:SF15">
    <property type="entry name" value="CRYPTIC BETA-GLUCOSIDE BGL OPERON ANTITERMINATOR"/>
    <property type="match status" value="1"/>
</dbReference>
<dbReference type="Gene3D" id="2.30.24.10">
    <property type="entry name" value="CAT RNA-binding domain"/>
    <property type="match status" value="1"/>
</dbReference>
<dbReference type="InterPro" id="IPR050661">
    <property type="entry name" value="BglG_antiterminators"/>
</dbReference>
<evidence type="ECO:0000256" key="2">
    <source>
        <dbReference type="ARBA" id="ARBA00022884"/>
    </source>
</evidence>
<dbReference type="GO" id="GO:0003723">
    <property type="term" value="F:RNA binding"/>
    <property type="evidence" value="ECO:0007669"/>
    <property type="project" value="UniProtKB-KW"/>
</dbReference>
<dbReference type="InterPro" id="IPR036650">
    <property type="entry name" value="CAT_RNA-bd_dom_sf"/>
</dbReference>
<dbReference type="RefSeq" id="WP_122629119.1">
    <property type="nucleotide sequence ID" value="NZ_UPPP01000084.1"/>
</dbReference>
<evidence type="ECO:0000256" key="3">
    <source>
        <dbReference type="ARBA" id="ARBA00023015"/>
    </source>
</evidence>
<dbReference type="OrthoDB" id="1624805at2"/>
<evidence type="ECO:0000256" key="6">
    <source>
        <dbReference type="ARBA" id="ARBA00038510"/>
    </source>
</evidence>
<proteinExistence type="inferred from homology"/>
<dbReference type="SMART" id="SM01061">
    <property type="entry name" value="CAT_RBD"/>
    <property type="match status" value="1"/>
</dbReference>
<dbReference type="Pfam" id="PF00874">
    <property type="entry name" value="PRD"/>
    <property type="match status" value="2"/>
</dbReference>
<dbReference type="PROSITE" id="PS00654">
    <property type="entry name" value="PRD_1"/>
    <property type="match status" value="1"/>
</dbReference>
<dbReference type="SUPFAM" id="SSF63520">
    <property type="entry name" value="PTS-regulatory domain, PRD"/>
    <property type="match status" value="2"/>
</dbReference>
<dbReference type="InterPro" id="IPR036634">
    <property type="entry name" value="PRD_sf"/>
</dbReference>
<keyword evidence="1" id="KW-0677">Repeat</keyword>
<comment type="similarity">
    <text evidence="6">Belongs to the transcriptional antiterminator BglG family.</text>
</comment>
<dbReference type="InterPro" id="IPR001550">
    <property type="entry name" value="Transcrpt_antitermin_CS"/>
</dbReference>
<dbReference type="EMBL" id="UPPP01000084">
    <property type="protein sequence ID" value="VBB08202.1"/>
    <property type="molecule type" value="Genomic_DNA"/>
</dbReference>
<keyword evidence="9" id="KW-1185">Reference proteome</keyword>
<dbReference type="InterPro" id="IPR004341">
    <property type="entry name" value="CAT_RNA-bd_dom"/>
</dbReference>
<name>A0A498RDJ0_9FIRM</name>
<evidence type="ECO:0000259" key="7">
    <source>
        <dbReference type="PROSITE" id="PS51372"/>
    </source>
</evidence>
<dbReference type="AlphaFoldDB" id="A0A498RDJ0"/>
<evidence type="ECO:0000313" key="9">
    <source>
        <dbReference type="Proteomes" id="UP000277811"/>
    </source>
</evidence>
<dbReference type="Pfam" id="PF03123">
    <property type="entry name" value="CAT_RBD"/>
    <property type="match status" value="1"/>
</dbReference>
<protein>
    <recommendedName>
        <fullName evidence="7">PRD domain-containing protein</fullName>
    </recommendedName>
</protein>